<keyword evidence="1" id="KW-0472">Membrane</keyword>
<feature type="domain" description="NACHT" evidence="2">
    <location>
        <begin position="171"/>
        <end position="305"/>
    </location>
</feature>
<feature type="transmembrane region" description="Helical" evidence="1">
    <location>
        <begin position="594"/>
        <end position="621"/>
    </location>
</feature>
<dbReference type="Proteomes" id="UP000598174">
    <property type="component" value="Unassembled WGS sequence"/>
</dbReference>
<sequence>MTGVIVRRGRVWWWVGASLFAGLGFIALGRFLVGQGLEDADRWASVLGVFLNVLALLLTVYTLVADRRSPPSADTPAELARELADAVCRQWAEEAEFRDLNDPYPLPVTWELADHRLFPDWTVVDRLGRGEVGRAPGSRSGAQTWAKSPAELVIPGRPLVESYRKIPTGRLVLLGEPGSGKTTLMLGLVLDLIADRRDNDPVPVVVTASGWHPAEQSFADWMRERLYRDYPFLSIRTVGGGSRFDVLLDAGLLLPIVDGLDELGDGLRSSTIKLLNQYLKRPRRRVVVTCRTEEYRKASRPGKREITLTGSVGLTIVPLAADTVTDYLESSAEGPQRAAMWLQVRDALRAEAGSTAAVALRTPLMVGMARQIYNPGDGDTGAQLPAPSELLDSTAFPDVASLRQHLFDQYVRAAYRPRPRSGRWLRVGPDDAERWLIQLARYQETTMAGSPDIEWWRFDQAVPHPVRAFFGAFIGGINVGLIGDSQQPVQGIAWSTRAFTRRFLYVVGSSLVVGLLFPIAPYGALAMGMAVGVVSGIVVGTRGEPIELPRAASPLEVLGRDRRLFWIFGPGLGFLAAVLFGASGALLVDNRAGIILVGLVAAFYAAAAGGMGKAAWGWFVLARWWWFLRRRAPLRAVRFLRDAHRRGVLRQVGAVWQFRHIDLQRRLALRDPGPQTSVPAVGAHQVDAT</sequence>
<dbReference type="SUPFAM" id="SSF52540">
    <property type="entry name" value="P-loop containing nucleoside triphosphate hydrolases"/>
    <property type="match status" value="1"/>
</dbReference>
<dbReference type="InterPro" id="IPR027417">
    <property type="entry name" value="P-loop_NTPase"/>
</dbReference>
<feature type="transmembrane region" description="Helical" evidence="1">
    <location>
        <begin position="43"/>
        <end position="64"/>
    </location>
</feature>
<dbReference type="InterPro" id="IPR007111">
    <property type="entry name" value="NACHT_NTPase"/>
</dbReference>
<keyword evidence="1" id="KW-1133">Transmembrane helix</keyword>
<keyword evidence="4" id="KW-1185">Reference proteome</keyword>
<dbReference type="EMBL" id="BOMM01000050">
    <property type="protein sequence ID" value="GIE13774.1"/>
    <property type="molecule type" value="Genomic_DNA"/>
</dbReference>
<feature type="transmembrane region" description="Helical" evidence="1">
    <location>
        <begin position="564"/>
        <end position="588"/>
    </location>
</feature>
<dbReference type="Gene3D" id="3.40.50.300">
    <property type="entry name" value="P-loop containing nucleotide triphosphate hydrolases"/>
    <property type="match status" value="1"/>
</dbReference>
<accession>A0A919MGE6</accession>
<organism evidence="3 4">
    <name type="scientific">Paractinoplanes ferrugineus</name>
    <dbReference type="NCBI Taxonomy" id="113564"/>
    <lineage>
        <taxon>Bacteria</taxon>
        <taxon>Bacillati</taxon>
        <taxon>Actinomycetota</taxon>
        <taxon>Actinomycetes</taxon>
        <taxon>Micromonosporales</taxon>
        <taxon>Micromonosporaceae</taxon>
        <taxon>Paractinoplanes</taxon>
    </lineage>
</organism>
<keyword evidence="1" id="KW-0812">Transmembrane</keyword>
<comment type="caution">
    <text evidence="3">The sequence shown here is derived from an EMBL/GenBank/DDBJ whole genome shotgun (WGS) entry which is preliminary data.</text>
</comment>
<proteinExistence type="predicted"/>
<dbReference type="Pfam" id="PF05729">
    <property type="entry name" value="NACHT"/>
    <property type="match status" value="1"/>
</dbReference>
<evidence type="ECO:0000256" key="1">
    <source>
        <dbReference type="SAM" id="Phobius"/>
    </source>
</evidence>
<dbReference type="AlphaFoldDB" id="A0A919MGE6"/>
<reference evidence="3" key="1">
    <citation type="submission" date="2021-01" db="EMBL/GenBank/DDBJ databases">
        <title>Whole genome shotgun sequence of Actinoplanes ferrugineus NBRC 15555.</title>
        <authorList>
            <person name="Komaki H."/>
            <person name="Tamura T."/>
        </authorList>
    </citation>
    <scope>NUCLEOTIDE SEQUENCE</scope>
    <source>
        <strain evidence="3">NBRC 15555</strain>
    </source>
</reference>
<feature type="transmembrane region" description="Helical" evidence="1">
    <location>
        <begin position="12"/>
        <end position="31"/>
    </location>
</feature>
<gene>
    <name evidence="3" type="ORF">Afe05nite_56140</name>
</gene>
<protein>
    <recommendedName>
        <fullName evidence="2">NACHT domain-containing protein</fullName>
    </recommendedName>
</protein>
<evidence type="ECO:0000313" key="4">
    <source>
        <dbReference type="Proteomes" id="UP000598174"/>
    </source>
</evidence>
<evidence type="ECO:0000313" key="3">
    <source>
        <dbReference type="EMBL" id="GIE13774.1"/>
    </source>
</evidence>
<evidence type="ECO:0000259" key="2">
    <source>
        <dbReference type="Pfam" id="PF05729"/>
    </source>
</evidence>
<name>A0A919MGE6_9ACTN</name>
<feature type="transmembrane region" description="Helical" evidence="1">
    <location>
        <begin position="503"/>
        <end position="520"/>
    </location>
</feature>